<sequence length="113" mass="11707">TSQRRTQKSCDITERQTVERESFCLAAAPCPLGFKSTYSSPHITSQERDGAVPLHPDPSQAKAARLTQHLGSGISKAAILLGGFASEGPGDGSAAPQGQNEEASSRGLGKPGC</sequence>
<gene>
    <name evidence="3" type="primary">LOC112396150</name>
</gene>
<dbReference type="InParanoid" id="A0A341AYC7"/>
<dbReference type="GeneID" id="112396150"/>
<organism evidence="2 3">
    <name type="scientific">Neophocaena asiaeorientalis asiaeorientalis</name>
    <name type="common">Yangtze finless porpoise</name>
    <name type="synonym">Neophocaena phocaenoides subsp. asiaeorientalis</name>
    <dbReference type="NCBI Taxonomy" id="1706337"/>
    <lineage>
        <taxon>Eukaryota</taxon>
        <taxon>Metazoa</taxon>
        <taxon>Chordata</taxon>
        <taxon>Craniata</taxon>
        <taxon>Vertebrata</taxon>
        <taxon>Euteleostomi</taxon>
        <taxon>Mammalia</taxon>
        <taxon>Eutheria</taxon>
        <taxon>Laurasiatheria</taxon>
        <taxon>Artiodactyla</taxon>
        <taxon>Whippomorpha</taxon>
        <taxon>Cetacea</taxon>
        <taxon>Odontoceti</taxon>
        <taxon>Phocoenidae</taxon>
        <taxon>Neophocaena</taxon>
    </lineage>
</organism>
<feature type="region of interest" description="Disordered" evidence="1">
    <location>
        <begin position="83"/>
        <end position="113"/>
    </location>
</feature>
<evidence type="ECO:0000256" key="1">
    <source>
        <dbReference type="SAM" id="MobiDB-lite"/>
    </source>
</evidence>
<dbReference type="CTD" id="100132813"/>
<proteinExistence type="predicted"/>
<reference evidence="3" key="1">
    <citation type="submission" date="2025-08" db="UniProtKB">
        <authorList>
            <consortium name="RefSeq"/>
        </authorList>
    </citation>
    <scope>IDENTIFICATION</scope>
    <source>
        <tissue evidence="3">Meat</tissue>
    </source>
</reference>
<dbReference type="KEGG" id="nasi:112396150"/>
<protein>
    <submittedName>
        <fullName evidence="3">LOW QUALITY PROTEIN: uncharacterized protein LOC112396150</fullName>
    </submittedName>
</protein>
<dbReference type="RefSeq" id="XP_024595491.1">
    <property type="nucleotide sequence ID" value="XM_024739723.1"/>
</dbReference>
<feature type="non-terminal residue" evidence="3">
    <location>
        <position position="1"/>
    </location>
</feature>
<keyword evidence="2" id="KW-1185">Reference proteome</keyword>
<accession>A0A341AYC7</accession>
<evidence type="ECO:0000313" key="3">
    <source>
        <dbReference type="RefSeq" id="XP_024595491.1"/>
    </source>
</evidence>
<name>A0A341AYC7_NEOAA</name>
<evidence type="ECO:0000313" key="2">
    <source>
        <dbReference type="Proteomes" id="UP000252040"/>
    </source>
</evidence>
<dbReference type="AlphaFoldDB" id="A0A341AYC7"/>
<dbReference type="Proteomes" id="UP000252040">
    <property type="component" value="Unplaced"/>
</dbReference>